<evidence type="ECO:0000256" key="3">
    <source>
        <dbReference type="ARBA" id="ARBA00022884"/>
    </source>
</evidence>
<keyword evidence="3 7" id="KW-0694">RNA-binding</keyword>
<comment type="subunit">
    <text evidence="7 9">Part of the 50S ribosomal subunit. Forms a cluster with proteins L14 and L19.</text>
</comment>
<comment type="caution">
    <text evidence="10">The sequence shown here is derived from an EMBL/GenBank/DDBJ whole genome shotgun (WGS) entry which is preliminary data.</text>
</comment>
<dbReference type="InterPro" id="IPR009000">
    <property type="entry name" value="Transl_B-barrel_sf"/>
</dbReference>
<evidence type="ECO:0000256" key="1">
    <source>
        <dbReference type="ARBA" id="ARBA00006540"/>
    </source>
</evidence>
<dbReference type="PROSITE" id="PS00474">
    <property type="entry name" value="RIBOSOMAL_L3"/>
    <property type="match status" value="1"/>
</dbReference>
<proteinExistence type="inferred from homology"/>
<evidence type="ECO:0000256" key="6">
    <source>
        <dbReference type="ARBA" id="ARBA00035243"/>
    </source>
</evidence>
<keyword evidence="11" id="KW-1185">Reference proteome</keyword>
<evidence type="ECO:0000256" key="7">
    <source>
        <dbReference type="HAMAP-Rule" id="MF_01325"/>
    </source>
</evidence>
<dbReference type="AlphaFoldDB" id="A0A1B9NDJ5"/>
<dbReference type="PANTHER" id="PTHR11229:SF16">
    <property type="entry name" value="LARGE RIBOSOMAL SUBUNIT PROTEIN UL3C"/>
    <property type="match status" value="1"/>
</dbReference>
<evidence type="ECO:0000256" key="8">
    <source>
        <dbReference type="RuleBase" id="RU003905"/>
    </source>
</evidence>
<dbReference type="RefSeq" id="WP_067024761.1">
    <property type="nucleotide sequence ID" value="NZ_CP038256.1"/>
</dbReference>
<dbReference type="InterPro" id="IPR019926">
    <property type="entry name" value="Ribosomal_uL3_CS"/>
</dbReference>
<dbReference type="Gene3D" id="2.40.30.10">
    <property type="entry name" value="Translation factors"/>
    <property type="match status" value="1"/>
</dbReference>
<comment type="similarity">
    <text evidence="1 7 8">Belongs to the universal ribosomal protein uL3 family.</text>
</comment>
<keyword evidence="4 7" id="KW-0689">Ribosomal protein</keyword>
<sequence length="219" mass="23148">MADINTKTSKGLLGKKLGMTQVWNENGKLIPVTVIEIQPNVVTQIRTPEKDGYKAIQIAAGAIDPRKVNKPLTAHFEAAGVTPRRHIAEIRTADAAEYTLGQELTVDGTFEAGQLVDVVGTSKGKGTAGVMKRHNFAGVGASHGAHRNHRKPGSIGASSTPSRVFKGMRMAGRMGSERVTVLNLTVHAVDAEKGLLLVKGAVPGARGRTVYVRNAVKGA</sequence>
<dbReference type="FunFam" id="3.30.160.810:FF:000001">
    <property type="entry name" value="50S ribosomal protein L3"/>
    <property type="match status" value="1"/>
</dbReference>
<dbReference type="Pfam" id="PF00297">
    <property type="entry name" value="Ribosomal_L3"/>
    <property type="match status" value="1"/>
</dbReference>
<evidence type="ECO:0000313" key="10">
    <source>
        <dbReference type="EMBL" id="OCG74672.1"/>
    </source>
</evidence>
<dbReference type="OrthoDB" id="9806135at2"/>
<dbReference type="PANTHER" id="PTHR11229">
    <property type="entry name" value="50S RIBOSOMAL PROTEIN L3"/>
    <property type="match status" value="1"/>
</dbReference>
<dbReference type="STRING" id="904291.A7J15_03835"/>
<comment type="function">
    <text evidence="7 9">One of the primary rRNA binding proteins, it binds directly near the 3'-end of the 23S rRNA, where it nucleates assembly of the 50S subunit.</text>
</comment>
<dbReference type="GO" id="GO:0006412">
    <property type="term" value="P:translation"/>
    <property type="evidence" value="ECO:0007669"/>
    <property type="project" value="UniProtKB-UniRule"/>
</dbReference>
<dbReference type="Proteomes" id="UP000093355">
    <property type="component" value="Unassembled WGS sequence"/>
</dbReference>
<dbReference type="SUPFAM" id="SSF50447">
    <property type="entry name" value="Translation proteins"/>
    <property type="match status" value="1"/>
</dbReference>
<reference evidence="10 11" key="1">
    <citation type="submission" date="2016-05" db="EMBL/GenBank/DDBJ databases">
        <authorList>
            <person name="Lavstsen T."/>
            <person name="Jespersen J.S."/>
        </authorList>
    </citation>
    <scope>NUCLEOTIDE SEQUENCE [LARGE SCALE GENOMIC DNA]</scope>
    <source>
        <strain evidence="10 11">YLB-01</strain>
    </source>
</reference>
<dbReference type="InterPro" id="IPR019927">
    <property type="entry name" value="Ribosomal_uL3_bac/org-type"/>
</dbReference>
<dbReference type="NCBIfam" id="TIGR03625">
    <property type="entry name" value="L3_bact"/>
    <property type="match status" value="1"/>
</dbReference>
<dbReference type="GO" id="GO:0003735">
    <property type="term" value="F:structural constituent of ribosome"/>
    <property type="evidence" value="ECO:0007669"/>
    <property type="project" value="UniProtKB-UniRule"/>
</dbReference>
<dbReference type="InterPro" id="IPR000597">
    <property type="entry name" value="Ribosomal_uL3"/>
</dbReference>
<dbReference type="GO" id="GO:0022625">
    <property type="term" value="C:cytosolic large ribosomal subunit"/>
    <property type="evidence" value="ECO:0007669"/>
    <property type="project" value="TreeGrafter"/>
</dbReference>
<evidence type="ECO:0000256" key="5">
    <source>
        <dbReference type="ARBA" id="ARBA00023274"/>
    </source>
</evidence>
<dbReference type="HAMAP" id="MF_01325_B">
    <property type="entry name" value="Ribosomal_uL3_B"/>
    <property type="match status" value="1"/>
</dbReference>
<dbReference type="GO" id="GO:0019843">
    <property type="term" value="F:rRNA binding"/>
    <property type="evidence" value="ECO:0007669"/>
    <property type="project" value="UniProtKB-UniRule"/>
</dbReference>
<organism evidence="10 11">
    <name type="scientific">Microbacterium sediminis</name>
    <dbReference type="NCBI Taxonomy" id="904291"/>
    <lineage>
        <taxon>Bacteria</taxon>
        <taxon>Bacillati</taxon>
        <taxon>Actinomycetota</taxon>
        <taxon>Actinomycetes</taxon>
        <taxon>Micrococcales</taxon>
        <taxon>Microbacteriaceae</taxon>
        <taxon>Microbacterium</taxon>
    </lineage>
</organism>
<dbReference type="FunFam" id="2.40.30.10:FF:000004">
    <property type="entry name" value="50S ribosomal protein L3"/>
    <property type="match status" value="1"/>
</dbReference>
<evidence type="ECO:0000256" key="2">
    <source>
        <dbReference type="ARBA" id="ARBA00022730"/>
    </source>
</evidence>
<name>A0A1B9NDJ5_9MICO</name>
<accession>A0A1B9NDJ5</accession>
<evidence type="ECO:0000256" key="9">
    <source>
        <dbReference type="RuleBase" id="RU003906"/>
    </source>
</evidence>
<evidence type="ECO:0000313" key="11">
    <source>
        <dbReference type="Proteomes" id="UP000093355"/>
    </source>
</evidence>
<protein>
    <recommendedName>
        <fullName evidence="6 7">Large ribosomal subunit protein uL3</fullName>
    </recommendedName>
</protein>
<keyword evidence="5 7" id="KW-0687">Ribonucleoprotein</keyword>
<dbReference type="Gene3D" id="3.30.160.810">
    <property type="match status" value="1"/>
</dbReference>
<dbReference type="EMBL" id="LXMD01000021">
    <property type="protein sequence ID" value="OCG74672.1"/>
    <property type="molecule type" value="Genomic_DNA"/>
</dbReference>
<keyword evidence="2 7" id="KW-0699">rRNA-binding</keyword>
<gene>
    <name evidence="7" type="primary">rplC</name>
    <name evidence="10" type="ORF">A7J15_03835</name>
</gene>
<evidence type="ECO:0000256" key="4">
    <source>
        <dbReference type="ARBA" id="ARBA00022980"/>
    </source>
</evidence>